<dbReference type="EMBL" id="LAZR01006136">
    <property type="protein sequence ID" value="KKM94459.1"/>
    <property type="molecule type" value="Genomic_DNA"/>
</dbReference>
<reference evidence="1" key="1">
    <citation type="journal article" date="2015" name="Nature">
        <title>Complex archaea that bridge the gap between prokaryotes and eukaryotes.</title>
        <authorList>
            <person name="Spang A."/>
            <person name="Saw J.H."/>
            <person name="Jorgensen S.L."/>
            <person name="Zaremba-Niedzwiedzka K."/>
            <person name="Martijn J."/>
            <person name="Lind A.E."/>
            <person name="van Eijk R."/>
            <person name="Schleper C."/>
            <person name="Guy L."/>
            <person name="Ettema T.J."/>
        </authorList>
    </citation>
    <scope>NUCLEOTIDE SEQUENCE</scope>
</reference>
<name>A0A0F9LHQ5_9ZZZZ</name>
<dbReference type="AlphaFoldDB" id="A0A0F9LHQ5"/>
<comment type="caution">
    <text evidence="1">The sequence shown here is derived from an EMBL/GenBank/DDBJ whole genome shotgun (WGS) entry which is preliminary data.</text>
</comment>
<gene>
    <name evidence="1" type="ORF">LCGC14_1198000</name>
</gene>
<evidence type="ECO:0000313" key="1">
    <source>
        <dbReference type="EMBL" id="KKM94459.1"/>
    </source>
</evidence>
<organism evidence="1">
    <name type="scientific">marine sediment metagenome</name>
    <dbReference type="NCBI Taxonomy" id="412755"/>
    <lineage>
        <taxon>unclassified sequences</taxon>
        <taxon>metagenomes</taxon>
        <taxon>ecological metagenomes</taxon>
    </lineage>
</organism>
<accession>A0A0F9LHQ5</accession>
<sequence>MKGPEMDRVLEALDHDELLERLRQLVYYFPHYEERVNQWLQKAYGINLDDAPAH</sequence>
<protein>
    <submittedName>
        <fullName evidence="1">Uncharacterized protein</fullName>
    </submittedName>
</protein>
<proteinExistence type="predicted"/>